<sequence>MKKIKPQLFSIPLNGLNQYYSIQTDDEFKPLLLYLHGGPGGANLAISSILDLKSKLTKHFSVVQYDQRGAGKSYNTSLSAEDLSIDYIVDDIKKLIAYLIEKHNQVKVYLVGQSFGTLLGLRLCREIPQFIYAYLSISQLIHLKESEMYCTQEALKIVEETRKPRVKTMLTQSLSLFEDEQYAEYIKLQRSALAKLGGFTFKRRPFNPNMLFIFSALSPLYSIKDAFNMKNGMLFSTDTLWNDIMKMNLFDESCHYEIPLYFITGLKDIIAPLHLVEKYLNSVTAPKKKLITFEKSGHLPHVEEKDLYEEKVIELFIHH</sequence>
<accession>A0ABT9J5W4</accession>
<dbReference type="PRINTS" id="PR00793">
    <property type="entry name" value="PROAMNOPTASE"/>
</dbReference>
<dbReference type="EMBL" id="JAVAMP010000022">
    <property type="protein sequence ID" value="MDP5277012.1"/>
    <property type="molecule type" value="Genomic_DNA"/>
</dbReference>
<comment type="similarity">
    <text evidence="1">Belongs to the peptidase S33 family.</text>
</comment>
<organism evidence="4 5">
    <name type="scientific">Chengkuizengella axinellae</name>
    <dbReference type="NCBI Taxonomy" id="3064388"/>
    <lineage>
        <taxon>Bacteria</taxon>
        <taxon>Bacillati</taxon>
        <taxon>Bacillota</taxon>
        <taxon>Bacilli</taxon>
        <taxon>Bacillales</taxon>
        <taxon>Paenibacillaceae</taxon>
        <taxon>Chengkuizengella</taxon>
    </lineage>
</organism>
<reference evidence="4 5" key="1">
    <citation type="submission" date="2023-08" db="EMBL/GenBank/DDBJ databases">
        <authorList>
            <person name="Park J.-S."/>
        </authorList>
    </citation>
    <scope>NUCLEOTIDE SEQUENCE [LARGE SCALE GENOMIC DNA]</scope>
    <source>
        <strain evidence="4 5">2205SS18-9</strain>
    </source>
</reference>
<evidence type="ECO:0000256" key="2">
    <source>
        <dbReference type="ARBA" id="ARBA00022801"/>
    </source>
</evidence>
<gene>
    <name evidence="4" type="ORF">Q5Y73_23215</name>
</gene>
<keyword evidence="2 4" id="KW-0378">Hydrolase</keyword>
<dbReference type="GO" id="GO:0016787">
    <property type="term" value="F:hydrolase activity"/>
    <property type="evidence" value="ECO:0007669"/>
    <property type="project" value="UniProtKB-KW"/>
</dbReference>
<evidence type="ECO:0000256" key="1">
    <source>
        <dbReference type="ARBA" id="ARBA00010088"/>
    </source>
</evidence>
<dbReference type="InterPro" id="IPR029058">
    <property type="entry name" value="AB_hydrolase_fold"/>
</dbReference>
<feature type="domain" description="AB hydrolase-1" evidence="3">
    <location>
        <begin position="30"/>
        <end position="304"/>
    </location>
</feature>
<comment type="caution">
    <text evidence="4">The sequence shown here is derived from an EMBL/GenBank/DDBJ whole genome shotgun (WGS) entry which is preliminary data.</text>
</comment>
<dbReference type="SUPFAM" id="SSF53474">
    <property type="entry name" value="alpha/beta-Hydrolases"/>
    <property type="match status" value="1"/>
</dbReference>
<evidence type="ECO:0000313" key="5">
    <source>
        <dbReference type="Proteomes" id="UP001231941"/>
    </source>
</evidence>
<dbReference type="Pfam" id="PF00561">
    <property type="entry name" value="Abhydrolase_1"/>
    <property type="match status" value="1"/>
</dbReference>
<dbReference type="PANTHER" id="PTHR43798">
    <property type="entry name" value="MONOACYLGLYCEROL LIPASE"/>
    <property type="match status" value="1"/>
</dbReference>
<evidence type="ECO:0000313" key="4">
    <source>
        <dbReference type="EMBL" id="MDP5277012.1"/>
    </source>
</evidence>
<dbReference type="Proteomes" id="UP001231941">
    <property type="component" value="Unassembled WGS sequence"/>
</dbReference>
<name>A0ABT9J5W4_9BACL</name>
<dbReference type="InterPro" id="IPR050266">
    <property type="entry name" value="AB_hydrolase_sf"/>
</dbReference>
<dbReference type="InterPro" id="IPR000073">
    <property type="entry name" value="AB_hydrolase_1"/>
</dbReference>
<dbReference type="RefSeq" id="WP_305994314.1">
    <property type="nucleotide sequence ID" value="NZ_JAVAMP010000022.1"/>
</dbReference>
<proteinExistence type="inferred from homology"/>
<dbReference type="Gene3D" id="3.40.50.1820">
    <property type="entry name" value="alpha/beta hydrolase"/>
    <property type="match status" value="1"/>
</dbReference>
<protein>
    <submittedName>
        <fullName evidence="4">Alpha/beta hydrolase</fullName>
    </submittedName>
</protein>
<evidence type="ECO:0000259" key="3">
    <source>
        <dbReference type="Pfam" id="PF00561"/>
    </source>
</evidence>
<dbReference type="PANTHER" id="PTHR43798:SF33">
    <property type="entry name" value="HYDROLASE, PUTATIVE (AFU_ORTHOLOGUE AFUA_2G14860)-RELATED"/>
    <property type="match status" value="1"/>
</dbReference>
<dbReference type="InterPro" id="IPR002410">
    <property type="entry name" value="Peptidase_S33"/>
</dbReference>
<keyword evidence="5" id="KW-1185">Reference proteome</keyword>